<dbReference type="PANTHER" id="PTHR34220">
    <property type="entry name" value="SENSOR HISTIDINE KINASE YPDA"/>
    <property type="match status" value="1"/>
</dbReference>
<evidence type="ECO:0000256" key="1">
    <source>
        <dbReference type="SAM" id="Phobius"/>
    </source>
</evidence>
<gene>
    <name evidence="3" type="ORF">DXN04_06935</name>
</gene>
<comment type="caution">
    <text evidence="3">The sequence shown here is derived from an EMBL/GenBank/DDBJ whole genome shotgun (WGS) entry which is preliminary data.</text>
</comment>
<reference evidence="3 4" key="1">
    <citation type="submission" date="2018-08" db="EMBL/GenBank/DDBJ databases">
        <title>Chitinophaga sp. K20C18050901, a novel bacterium isolated from forest soil.</title>
        <authorList>
            <person name="Wang C."/>
        </authorList>
    </citation>
    <scope>NUCLEOTIDE SEQUENCE [LARGE SCALE GENOMIC DNA]</scope>
    <source>
        <strain evidence="3 4">K20C18050901</strain>
    </source>
</reference>
<name>A0A3E1P4L5_9BACT</name>
<feature type="transmembrane region" description="Helical" evidence="1">
    <location>
        <begin position="42"/>
        <end position="60"/>
    </location>
</feature>
<dbReference type="GO" id="GO:0000155">
    <property type="term" value="F:phosphorelay sensor kinase activity"/>
    <property type="evidence" value="ECO:0007669"/>
    <property type="project" value="InterPro"/>
</dbReference>
<evidence type="ECO:0000313" key="3">
    <source>
        <dbReference type="EMBL" id="RFM35125.1"/>
    </source>
</evidence>
<feature type="domain" description="Signal transduction histidine kinase internal region" evidence="2">
    <location>
        <begin position="163"/>
        <end position="243"/>
    </location>
</feature>
<dbReference type="InterPro" id="IPR036890">
    <property type="entry name" value="HATPase_C_sf"/>
</dbReference>
<sequence>MESSKKTRTLFRLIIYHLLAWSIYITIGLSRKFLKSDYTFDLLDFVFTEIPVVYIFYGNYYVLKKFLSTKRYILLIAAEIFLYFSAAGLYWACGTLIRPYEPPGTIPPYIFSELIVDLLWIFLIYEFFSFGYYFAMESVSKEKRLRAMELEKARIEADRLKSEYAFLRAQINPHFLHNTLNLFYAKSLPVSEELSEGILTLCEIMRYSMHTGEQDVDTVLLSREIEHVQNVIKINQLRFSNRLQVVFDISGDINEIRIIPLVIITLVENAFKHGELNNDQHPLVMQLKVSEEDGTIYFSTHNRKKTGPKELSNGIGMDNIRRRLEATYKNNYSLTTTEEADNYTASLWITVS</sequence>
<dbReference type="Pfam" id="PF06580">
    <property type="entry name" value="His_kinase"/>
    <property type="match status" value="1"/>
</dbReference>
<keyword evidence="1" id="KW-0472">Membrane</keyword>
<accession>A0A3E1P4L5</accession>
<keyword evidence="1" id="KW-1133">Transmembrane helix</keyword>
<feature type="transmembrane region" description="Helical" evidence="1">
    <location>
        <begin position="109"/>
        <end position="135"/>
    </location>
</feature>
<organism evidence="3 4">
    <name type="scientific">Chitinophaga silvisoli</name>
    <dbReference type="NCBI Taxonomy" id="2291814"/>
    <lineage>
        <taxon>Bacteria</taxon>
        <taxon>Pseudomonadati</taxon>
        <taxon>Bacteroidota</taxon>
        <taxon>Chitinophagia</taxon>
        <taxon>Chitinophagales</taxon>
        <taxon>Chitinophagaceae</taxon>
        <taxon>Chitinophaga</taxon>
    </lineage>
</organism>
<dbReference type="InterPro" id="IPR050640">
    <property type="entry name" value="Bact_2-comp_sensor_kinase"/>
</dbReference>
<dbReference type="InterPro" id="IPR010559">
    <property type="entry name" value="Sig_transdc_His_kin_internal"/>
</dbReference>
<dbReference type="GO" id="GO:0016020">
    <property type="term" value="C:membrane"/>
    <property type="evidence" value="ECO:0007669"/>
    <property type="project" value="InterPro"/>
</dbReference>
<keyword evidence="1" id="KW-0812">Transmembrane</keyword>
<feature type="transmembrane region" description="Helical" evidence="1">
    <location>
        <begin position="9"/>
        <end position="30"/>
    </location>
</feature>
<dbReference type="AlphaFoldDB" id="A0A3E1P4L5"/>
<dbReference type="Gene3D" id="3.30.565.10">
    <property type="entry name" value="Histidine kinase-like ATPase, C-terminal domain"/>
    <property type="match status" value="1"/>
</dbReference>
<keyword evidence="4" id="KW-1185">Reference proteome</keyword>
<feature type="transmembrane region" description="Helical" evidence="1">
    <location>
        <begin position="72"/>
        <end position="97"/>
    </location>
</feature>
<proteinExistence type="predicted"/>
<evidence type="ECO:0000259" key="2">
    <source>
        <dbReference type="Pfam" id="PF06580"/>
    </source>
</evidence>
<dbReference type="PANTHER" id="PTHR34220:SF7">
    <property type="entry name" value="SENSOR HISTIDINE KINASE YPDA"/>
    <property type="match status" value="1"/>
</dbReference>
<evidence type="ECO:0000313" key="4">
    <source>
        <dbReference type="Proteomes" id="UP000261174"/>
    </source>
</evidence>
<protein>
    <recommendedName>
        <fullName evidence="2">Signal transduction histidine kinase internal region domain-containing protein</fullName>
    </recommendedName>
</protein>
<dbReference type="EMBL" id="QTJV01000002">
    <property type="protein sequence ID" value="RFM35125.1"/>
    <property type="molecule type" value="Genomic_DNA"/>
</dbReference>
<dbReference type="Proteomes" id="UP000261174">
    <property type="component" value="Unassembled WGS sequence"/>
</dbReference>